<sequence>MPSTRYTCQLFQVYSVLQVQIHCTQGKATKGEKISGNQPVMCAKFDHAIKKWLTRCHVFLRLHITTCRLRY</sequence>
<reference evidence="1" key="2">
    <citation type="journal article" date="2015" name="Data Brief">
        <title>Shoot transcriptome of the giant reed, Arundo donax.</title>
        <authorList>
            <person name="Barrero R.A."/>
            <person name="Guerrero F.D."/>
            <person name="Moolhuijzen P."/>
            <person name="Goolsby J.A."/>
            <person name="Tidwell J."/>
            <person name="Bellgard S.E."/>
            <person name="Bellgard M.I."/>
        </authorList>
    </citation>
    <scope>NUCLEOTIDE SEQUENCE</scope>
    <source>
        <tissue evidence="1">Shoot tissue taken approximately 20 cm above the soil surface</tissue>
    </source>
</reference>
<accession>A0A0A9C765</accession>
<proteinExistence type="predicted"/>
<name>A0A0A9C765_ARUDO</name>
<organism evidence="1">
    <name type="scientific">Arundo donax</name>
    <name type="common">Giant reed</name>
    <name type="synonym">Donax arundinaceus</name>
    <dbReference type="NCBI Taxonomy" id="35708"/>
    <lineage>
        <taxon>Eukaryota</taxon>
        <taxon>Viridiplantae</taxon>
        <taxon>Streptophyta</taxon>
        <taxon>Embryophyta</taxon>
        <taxon>Tracheophyta</taxon>
        <taxon>Spermatophyta</taxon>
        <taxon>Magnoliopsida</taxon>
        <taxon>Liliopsida</taxon>
        <taxon>Poales</taxon>
        <taxon>Poaceae</taxon>
        <taxon>PACMAD clade</taxon>
        <taxon>Arundinoideae</taxon>
        <taxon>Arundineae</taxon>
        <taxon>Arundo</taxon>
    </lineage>
</organism>
<dbReference type="AlphaFoldDB" id="A0A0A9C765"/>
<evidence type="ECO:0000313" key="1">
    <source>
        <dbReference type="EMBL" id="JAD69245.1"/>
    </source>
</evidence>
<dbReference type="EMBL" id="GBRH01228650">
    <property type="protein sequence ID" value="JAD69245.1"/>
    <property type="molecule type" value="Transcribed_RNA"/>
</dbReference>
<reference evidence="1" key="1">
    <citation type="submission" date="2014-09" db="EMBL/GenBank/DDBJ databases">
        <authorList>
            <person name="Magalhaes I.L.F."/>
            <person name="Oliveira U."/>
            <person name="Santos F.R."/>
            <person name="Vidigal T.H.D.A."/>
            <person name="Brescovit A.D."/>
            <person name="Santos A.J."/>
        </authorList>
    </citation>
    <scope>NUCLEOTIDE SEQUENCE</scope>
    <source>
        <tissue evidence="1">Shoot tissue taken approximately 20 cm above the soil surface</tissue>
    </source>
</reference>
<protein>
    <submittedName>
        <fullName evidence="1">Uncharacterized protein</fullName>
    </submittedName>
</protein>